<protein>
    <submittedName>
        <fullName evidence="2">Uncharacterized protein</fullName>
    </submittedName>
</protein>
<accession>A0A1G8UD87</accession>
<organism evidence="2 3">
    <name type="scientific">Ferrimonas sediminum</name>
    <dbReference type="NCBI Taxonomy" id="718193"/>
    <lineage>
        <taxon>Bacteria</taxon>
        <taxon>Pseudomonadati</taxon>
        <taxon>Pseudomonadota</taxon>
        <taxon>Gammaproteobacteria</taxon>
        <taxon>Alteromonadales</taxon>
        <taxon>Ferrimonadaceae</taxon>
        <taxon>Ferrimonas</taxon>
    </lineage>
</organism>
<reference evidence="3" key="1">
    <citation type="submission" date="2016-10" db="EMBL/GenBank/DDBJ databases">
        <authorList>
            <person name="Varghese N."/>
            <person name="Submissions S."/>
        </authorList>
    </citation>
    <scope>NUCLEOTIDE SEQUENCE [LARGE SCALE GENOMIC DNA]</scope>
    <source>
        <strain evidence="3">DSM 23317</strain>
    </source>
</reference>
<dbReference type="Proteomes" id="UP000199527">
    <property type="component" value="Unassembled WGS sequence"/>
</dbReference>
<name>A0A1G8UD87_9GAMM</name>
<dbReference type="EMBL" id="FNEM01000009">
    <property type="protein sequence ID" value="SDJ51135.1"/>
    <property type="molecule type" value="Genomic_DNA"/>
</dbReference>
<proteinExistence type="predicted"/>
<gene>
    <name evidence="2" type="ORF">SAMN04488540_10935</name>
</gene>
<sequence>MKALINEAQLNTPYSTEYAPDDNVFFQGHGLVVTLLFVVATLLSLAVSGVMLAGLVVAGSISVFFQVRDKGDHSVRFSNDEISGMMGELGDSAERGRLALSLKEIDIERSYHRTWLDKLCFSHRIHNRQGRSIVISGTLFGLTQAPKIHQEILTAIRQWQIDHGGISAFIA</sequence>
<keyword evidence="3" id="KW-1185">Reference proteome</keyword>
<keyword evidence="1" id="KW-0812">Transmembrane</keyword>
<dbReference type="OrthoDB" id="6399464at2"/>
<evidence type="ECO:0000313" key="3">
    <source>
        <dbReference type="Proteomes" id="UP000199527"/>
    </source>
</evidence>
<keyword evidence="1" id="KW-0472">Membrane</keyword>
<dbReference type="RefSeq" id="WP_090365421.1">
    <property type="nucleotide sequence ID" value="NZ_FNEM01000009.1"/>
</dbReference>
<evidence type="ECO:0000313" key="2">
    <source>
        <dbReference type="EMBL" id="SDJ51135.1"/>
    </source>
</evidence>
<keyword evidence="1" id="KW-1133">Transmembrane helix</keyword>
<feature type="transmembrane region" description="Helical" evidence="1">
    <location>
        <begin position="32"/>
        <end position="65"/>
    </location>
</feature>
<dbReference type="AlphaFoldDB" id="A0A1G8UD87"/>
<evidence type="ECO:0000256" key="1">
    <source>
        <dbReference type="SAM" id="Phobius"/>
    </source>
</evidence>